<organism evidence="2 3">
    <name type="scientific">Candidatus Fonsibacter lacus</name>
    <dbReference type="NCBI Taxonomy" id="2576439"/>
    <lineage>
        <taxon>Bacteria</taxon>
        <taxon>Pseudomonadati</taxon>
        <taxon>Pseudomonadota</taxon>
        <taxon>Alphaproteobacteria</taxon>
        <taxon>Candidatus Pelagibacterales</taxon>
        <taxon>Candidatus Pelagibacterales incertae sedis</taxon>
        <taxon>Candidatus Fonsibacter</taxon>
    </lineage>
</organism>
<gene>
    <name evidence="2" type="ORF">EBV32_01585</name>
</gene>
<dbReference type="AlphaFoldDB" id="A0A964UXU5"/>
<protein>
    <submittedName>
        <fullName evidence="2">DUF2798 domain-containing protein</fullName>
    </submittedName>
</protein>
<dbReference type="Proteomes" id="UP000713222">
    <property type="component" value="Unassembled WGS sequence"/>
</dbReference>
<dbReference type="Pfam" id="PF11391">
    <property type="entry name" value="DUF2798"/>
    <property type="match status" value="1"/>
</dbReference>
<evidence type="ECO:0000313" key="2">
    <source>
        <dbReference type="EMBL" id="NBN87770.1"/>
    </source>
</evidence>
<accession>A0A964UXU5</accession>
<dbReference type="InterPro" id="IPR021529">
    <property type="entry name" value="DUF2798"/>
</dbReference>
<dbReference type="EMBL" id="RGET01000012">
    <property type="protein sequence ID" value="NBN87770.1"/>
    <property type="molecule type" value="Genomic_DNA"/>
</dbReference>
<feature type="transmembrane region" description="Helical" evidence="1">
    <location>
        <begin position="20"/>
        <end position="39"/>
    </location>
</feature>
<keyword evidence="1" id="KW-0472">Membrane</keyword>
<reference evidence="2" key="1">
    <citation type="submission" date="2018-10" db="EMBL/GenBank/DDBJ databases">
        <title>Iterative Subtractive Binning of Freshwater Chronoseries Metagenomes Recovers Nearly Complete Genomes from over Four Hundred Novel Species.</title>
        <authorList>
            <person name="Rodriguez-R L.M."/>
            <person name="Tsementzi D."/>
            <person name="Luo C."/>
            <person name="Konstantinidis K.T."/>
        </authorList>
    </citation>
    <scope>NUCLEOTIDE SEQUENCE</scope>
    <source>
        <strain evidence="2">WB7_6_001</strain>
    </source>
</reference>
<proteinExistence type="predicted"/>
<keyword evidence="1" id="KW-1133">Transmembrane helix</keyword>
<name>A0A964UXU5_9PROT</name>
<comment type="caution">
    <text evidence="2">The sequence shown here is derived from an EMBL/GenBank/DDBJ whole genome shotgun (WGS) entry which is preliminary data.</text>
</comment>
<evidence type="ECO:0000256" key="1">
    <source>
        <dbReference type="SAM" id="Phobius"/>
    </source>
</evidence>
<sequence length="53" mass="6311">MMSFIISLMNIGFVDHFFLIWIKAWIPAFFIALIPAYFMGKLARFILSRIIER</sequence>
<keyword evidence="1" id="KW-0812">Transmembrane</keyword>
<evidence type="ECO:0000313" key="3">
    <source>
        <dbReference type="Proteomes" id="UP000713222"/>
    </source>
</evidence>